<evidence type="ECO:0000313" key="1">
    <source>
        <dbReference type="EMBL" id="ACN35377.1"/>
    </source>
</evidence>
<proteinExistence type="evidence at transcript level"/>
<dbReference type="EMBL" id="BT068480">
    <property type="protein sequence ID" value="ACN35377.1"/>
    <property type="molecule type" value="mRNA"/>
</dbReference>
<reference evidence="1" key="1">
    <citation type="journal article" date="2009" name="PLoS Genet.">
        <title>Sequencing, mapping, and analysis of 27,455 maize full-length cDNAs.</title>
        <authorList>
            <person name="Soderlund C."/>
            <person name="Descour A."/>
            <person name="Kudrna D."/>
            <person name="Bomhoff M."/>
            <person name="Boyd L."/>
            <person name="Currie J."/>
            <person name="Angelova A."/>
            <person name="Collura K."/>
            <person name="Wissotski M."/>
            <person name="Ashley E."/>
            <person name="Morrow D."/>
            <person name="Fernandes J."/>
            <person name="Walbot V."/>
            <person name="Yu Y."/>
        </authorList>
    </citation>
    <scope>NUCLEOTIDE SEQUENCE</scope>
    <source>
        <strain evidence="1">B73</strain>
    </source>
</reference>
<accession>C0PJL1</accession>
<sequence length="86" mass="10152">MGMHHVSYVYYCIWTPHFCETKCLSFIASCDRTYCERKTYLAYDSRVEHPFPWYLKVLISSACTVPYSLSVMNTLFNSTTRESTIR</sequence>
<name>C0PJL1_MAIZE</name>
<protein>
    <submittedName>
        <fullName evidence="1">Uncharacterized protein</fullName>
    </submittedName>
</protein>
<dbReference type="AlphaFoldDB" id="C0PJL1"/>
<organism evidence="1">
    <name type="scientific">Zea mays</name>
    <name type="common">Maize</name>
    <dbReference type="NCBI Taxonomy" id="4577"/>
    <lineage>
        <taxon>Eukaryota</taxon>
        <taxon>Viridiplantae</taxon>
        <taxon>Streptophyta</taxon>
        <taxon>Embryophyta</taxon>
        <taxon>Tracheophyta</taxon>
        <taxon>Spermatophyta</taxon>
        <taxon>Magnoliopsida</taxon>
        <taxon>Liliopsida</taxon>
        <taxon>Poales</taxon>
        <taxon>Poaceae</taxon>
        <taxon>PACMAD clade</taxon>
        <taxon>Panicoideae</taxon>
        <taxon>Andropogonodae</taxon>
        <taxon>Andropogoneae</taxon>
        <taxon>Tripsacinae</taxon>
        <taxon>Zea</taxon>
    </lineage>
</organism>